<keyword evidence="2" id="KW-1185">Reference proteome</keyword>
<accession>A0ABS8W3L4</accession>
<organism evidence="1 2">
    <name type="scientific">Datura stramonium</name>
    <name type="common">Jimsonweed</name>
    <name type="synonym">Common thornapple</name>
    <dbReference type="NCBI Taxonomy" id="4076"/>
    <lineage>
        <taxon>Eukaryota</taxon>
        <taxon>Viridiplantae</taxon>
        <taxon>Streptophyta</taxon>
        <taxon>Embryophyta</taxon>
        <taxon>Tracheophyta</taxon>
        <taxon>Spermatophyta</taxon>
        <taxon>Magnoliopsida</taxon>
        <taxon>eudicotyledons</taxon>
        <taxon>Gunneridae</taxon>
        <taxon>Pentapetalae</taxon>
        <taxon>asterids</taxon>
        <taxon>lamiids</taxon>
        <taxon>Solanales</taxon>
        <taxon>Solanaceae</taxon>
        <taxon>Solanoideae</taxon>
        <taxon>Datureae</taxon>
        <taxon>Datura</taxon>
    </lineage>
</organism>
<proteinExistence type="predicted"/>
<feature type="non-terminal residue" evidence="1">
    <location>
        <position position="1"/>
    </location>
</feature>
<gene>
    <name evidence="1" type="ORF">HAX54_043342</name>
</gene>
<dbReference type="Proteomes" id="UP000823775">
    <property type="component" value="Unassembled WGS sequence"/>
</dbReference>
<protein>
    <submittedName>
        <fullName evidence="1">Uncharacterized protein</fullName>
    </submittedName>
</protein>
<evidence type="ECO:0000313" key="2">
    <source>
        <dbReference type="Proteomes" id="UP000823775"/>
    </source>
</evidence>
<reference evidence="1 2" key="1">
    <citation type="journal article" date="2021" name="BMC Genomics">
        <title>Datura genome reveals duplications of psychoactive alkaloid biosynthetic genes and high mutation rate following tissue culture.</title>
        <authorList>
            <person name="Rajewski A."/>
            <person name="Carter-House D."/>
            <person name="Stajich J."/>
            <person name="Litt A."/>
        </authorList>
    </citation>
    <scope>NUCLEOTIDE SEQUENCE [LARGE SCALE GENOMIC DNA]</scope>
    <source>
        <strain evidence="1">AR-01</strain>
    </source>
</reference>
<evidence type="ECO:0000313" key="1">
    <source>
        <dbReference type="EMBL" id="MCE2055750.1"/>
    </source>
</evidence>
<name>A0ABS8W3L4_DATST</name>
<comment type="caution">
    <text evidence="1">The sequence shown here is derived from an EMBL/GenBank/DDBJ whole genome shotgun (WGS) entry which is preliminary data.</text>
</comment>
<dbReference type="EMBL" id="JACEIK010006470">
    <property type="protein sequence ID" value="MCE2055750.1"/>
    <property type="molecule type" value="Genomic_DNA"/>
</dbReference>
<sequence>WGNQSTKAGKSCDCVAEEEDAPWGARSEGSASEATGGCEVTALLRSSNWSSLTL</sequence>